<reference evidence="10" key="2">
    <citation type="submission" date="2025-08" db="UniProtKB">
        <authorList>
            <consortium name="Ensembl"/>
        </authorList>
    </citation>
    <scope>IDENTIFICATION</scope>
</reference>
<dbReference type="GO" id="GO:0030332">
    <property type="term" value="F:cyclin binding"/>
    <property type="evidence" value="ECO:0007669"/>
    <property type="project" value="Ensembl"/>
</dbReference>
<evidence type="ECO:0000256" key="6">
    <source>
        <dbReference type="ARBA" id="ARBA00032298"/>
    </source>
</evidence>
<evidence type="ECO:0000256" key="4">
    <source>
        <dbReference type="ARBA" id="ARBA00029737"/>
    </source>
</evidence>
<organism evidence="10 11">
    <name type="scientific">Coturnix japonica</name>
    <name type="common">Japanese quail</name>
    <name type="synonym">Coturnix coturnix japonica</name>
    <dbReference type="NCBI Taxonomy" id="93934"/>
    <lineage>
        <taxon>Eukaryota</taxon>
        <taxon>Metazoa</taxon>
        <taxon>Chordata</taxon>
        <taxon>Craniata</taxon>
        <taxon>Vertebrata</taxon>
        <taxon>Euteleostomi</taxon>
        <taxon>Archelosauria</taxon>
        <taxon>Archosauria</taxon>
        <taxon>Dinosauria</taxon>
        <taxon>Saurischia</taxon>
        <taxon>Theropoda</taxon>
        <taxon>Coelurosauria</taxon>
        <taxon>Aves</taxon>
        <taxon>Neognathae</taxon>
        <taxon>Galloanserae</taxon>
        <taxon>Galliformes</taxon>
        <taxon>Phasianidae</taxon>
        <taxon>Perdicinae</taxon>
        <taxon>Coturnix</taxon>
    </lineage>
</organism>
<evidence type="ECO:0000256" key="3">
    <source>
        <dbReference type="ARBA" id="ARBA00013646"/>
    </source>
</evidence>
<keyword evidence="11" id="KW-1185">Reference proteome</keyword>
<dbReference type="GeneID" id="107312005"/>
<dbReference type="Proteomes" id="UP000694412">
    <property type="component" value="Chromosome 3"/>
</dbReference>
<dbReference type="Ensembl" id="ENSCJPT00005007294.1">
    <property type="protein sequence ID" value="ENSCJPP00005004355.1"/>
    <property type="gene ID" value="ENSCJPG00005004320.1"/>
</dbReference>
<dbReference type="AlphaFoldDB" id="A0A8C2SVD8"/>
<dbReference type="GO" id="GO:0051865">
    <property type="term" value="P:protein autoubiquitination"/>
    <property type="evidence" value="ECO:0007669"/>
    <property type="project" value="Ensembl"/>
</dbReference>
<dbReference type="GO" id="GO:0005634">
    <property type="term" value="C:nucleus"/>
    <property type="evidence" value="ECO:0007669"/>
    <property type="project" value="TreeGrafter"/>
</dbReference>
<evidence type="ECO:0000256" key="2">
    <source>
        <dbReference type="ARBA" id="ARBA00012485"/>
    </source>
</evidence>
<dbReference type="KEGG" id="cjo:107312005"/>
<dbReference type="Pfam" id="PF09814">
    <property type="entry name" value="HECT_2"/>
    <property type="match status" value="1"/>
</dbReference>
<comment type="catalytic activity">
    <reaction evidence="1">
        <text>S-ubiquitinyl-[E2 ubiquitin-conjugating enzyme]-L-cysteine + [acceptor protein]-L-lysine = [E2 ubiquitin-conjugating enzyme]-L-cysteine + N(6)-ubiquitinyl-[acceptor protein]-L-lysine.</text>
        <dbReference type="EC" id="2.3.2.26"/>
    </reaction>
</comment>
<evidence type="ECO:0000313" key="11">
    <source>
        <dbReference type="Proteomes" id="UP000694412"/>
    </source>
</evidence>
<dbReference type="PANTHER" id="PTHR31531:SF2">
    <property type="entry name" value="E3 UBIQUITIN-PROTEIN LIGASE E3D"/>
    <property type="match status" value="1"/>
</dbReference>
<dbReference type="GO" id="GO:0006513">
    <property type="term" value="P:protein monoubiquitination"/>
    <property type="evidence" value="ECO:0007669"/>
    <property type="project" value="Ensembl"/>
</dbReference>
<dbReference type="CTD" id="90025"/>
<feature type="region of interest" description="Disordered" evidence="9">
    <location>
        <begin position="251"/>
        <end position="272"/>
    </location>
</feature>
<evidence type="ECO:0000256" key="5">
    <source>
        <dbReference type="ARBA" id="ARBA00032234"/>
    </source>
</evidence>
<reference evidence="10" key="1">
    <citation type="submission" date="2015-11" db="EMBL/GenBank/DDBJ databases">
        <authorList>
            <consortium name="International Coturnix japonica Genome Analysis Consortium"/>
            <person name="Warren W."/>
            <person name="Burt D.W."/>
            <person name="Antin P.B."/>
            <person name="Lanford R."/>
            <person name="Gros J."/>
            <person name="Wilson R.K."/>
        </authorList>
    </citation>
    <scope>NUCLEOTIDE SEQUENCE [LARGE SCALE GENOMIC DNA]</scope>
</reference>
<dbReference type="GO" id="GO:0008428">
    <property type="term" value="F:ribonuclease inhibitor activity"/>
    <property type="evidence" value="ECO:0007669"/>
    <property type="project" value="Ensembl"/>
</dbReference>
<protein>
    <recommendedName>
        <fullName evidence="3">E3 ubiquitin-protein ligase E3D</fullName>
        <ecNumber evidence="2">2.3.2.26</ecNumber>
    </recommendedName>
    <alternativeName>
        <fullName evidence="6">HECT-type E3 ubiquitin transferase E3D</fullName>
    </alternativeName>
    <alternativeName>
        <fullName evidence="5">UbcH10-binding protein with a HECT-like domain</fullName>
    </alternativeName>
    <alternativeName>
        <fullName evidence="4">Ubiquitin-conjugating enzyme E2C-binding protein</fullName>
    </alternativeName>
</protein>
<dbReference type="GO" id="GO:0000209">
    <property type="term" value="P:protein polyubiquitination"/>
    <property type="evidence" value="ECO:0007669"/>
    <property type="project" value="Ensembl"/>
</dbReference>
<accession>A0A8C2SVD8</accession>
<dbReference type="GO" id="GO:0061630">
    <property type="term" value="F:ubiquitin protein ligase activity"/>
    <property type="evidence" value="ECO:0007669"/>
    <property type="project" value="UniProtKB-EC"/>
</dbReference>
<dbReference type="GO" id="GO:0031624">
    <property type="term" value="F:ubiquitin conjugating enzyme binding"/>
    <property type="evidence" value="ECO:0007669"/>
    <property type="project" value="TreeGrafter"/>
</dbReference>
<dbReference type="EC" id="2.3.2.26" evidence="2"/>
<reference evidence="10" key="3">
    <citation type="submission" date="2025-09" db="UniProtKB">
        <authorList>
            <consortium name="Ensembl"/>
        </authorList>
    </citation>
    <scope>IDENTIFICATION</scope>
</reference>
<evidence type="ECO:0000256" key="8">
    <source>
        <dbReference type="ARBA" id="ARBA00064185"/>
    </source>
</evidence>
<comment type="subunit">
    <text evidence="8">Interacts with UBE2C/UbcH10 (E2 ubiquitin-conjugating enzyme). In vitro, interacts with cyclin-B.</text>
</comment>
<dbReference type="InterPro" id="IPR019193">
    <property type="entry name" value="UBQ-conj_enz_E2-bd_prot"/>
</dbReference>
<dbReference type="GO" id="GO:0000151">
    <property type="term" value="C:ubiquitin ligase complex"/>
    <property type="evidence" value="ECO:0007669"/>
    <property type="project" value="Ensembl"/>
</dbReference>
<name>A0A8C2SVD8_COTJA</name>
<dbReference type="OrthoDB" id="66510at2759"/>
<dbReference type="GO" id="GO:0043161">
    <property type="term" value="P:proteasome-mediated ubiquitin-dependent protein catabolic process"/>
    <property type="evidence" value="ECO:0007669"/>
    <property type="project" value="TreeGrafter"/>
</dbReference>
<gene>
    <name evidence="10" type="primary">UBE3D</name>
</gene>
<evidence type="ECO:0000256" key="1">
    <source>
        <dbReference type="ARBA" id="ARBA00000885"/>
    </source>
</evidence>
<sequence length="464" mass="51201">MQRTLLSQRLVMAAALGADQPCAPAWSEASSAASRSPGRVTPSPSCRRRCGGRQRMQRSAGGRAAASCAGSWSCCAGMACGFLLEIRRGTQSALLVIREASLRNLPADITVEPGRLEVRSGAACGAAALPPGVSLAPSSCRGLRLLPGDGLRLRLRLRDAPLAPELAYQLWERLKPQKNYILYCQSCGDVIVKERKFLRVLPLPSENWSALVEEWCCHPNPFARSALHPQHDDCFLGDTFLLLNSRNQSHVPESSKCSSETEHHTSQNDSTSKLKENTRVICERCKKTLGETVSSDTVKYYVTEVIIWPSEENFSTVPRSQFIQSMVAQCLVELSSAKSTFRFIIKGDNGRIYILIWLLNSDTLLVESSGSSSSHSVFTLFGDNFVPSYGPSEMWNAVKVLYQPCTKNRNKDLADAWENDFGVHPLKFPSETCLELLLMLSMSTASLPPSLQRMNSFQVAFLKM</sequence>
<evidence type="ECO:0000256" key="9">
    <source>
        <dbReference type="SAM" id="MobiDB-lite"/>
    </source>
</evidence>
<feature type="region of interest" description="Disordered" evidence="9">
    <location>
        <begin position="28"/>
        <end position="52"/>
    </location>
</feature>
<comment type="function">
    <text evidence="7">E3 ubiquitin-protein ligase which accepts ubiquitin from specific E2 ubiquitin-conjugating enzymes, and transfers it to substrates, generally promoting their degradation by the proteasome. Independently of its E3 ubiquitin-protein ligase activity, acts as an inhibitor of CPSF3 endonuclease activity by blocking CPSF3 active site.</text>
</comment>
<dbReference type="RefSeq" id="XP_015714499.1">
    <property type="nucleotide sequence ID" value="XM_015859013.2"/>
</dbReference>
<feature type="compositionally biased region" description="Basic and acidic residues" evidence="9">
    <location>
        <begin position="259"/>
        <end position="272"/>
    </location>
</feature>
<dbReference type="GeneTree" id="ENSGT00390000003986"/>
<evidence type="ECO:0000256" key="7">
    <source>
        <dbReference type="ARBA" id="ARBA00053831"/>
    </source>
</evidence>
<dbReference type="GO" id="GO:0005829">
    <property type="term" value="C:cytosol"/>
    <property type="evidence" value="ECO:0007669"/>
    <property type="project" value="Ensembl"/>
</dbReference>
<dbReference type="PANTHER" id="PTHR31531">
    <property type="entry name" value="E3 UBIQUITIN-PROTEIN LIGASE E3D FAMILY MEMBER"/>
    <property type="match status" value="1"/>
</dbReference>
<evidence type="ECO:0000313" key="10">
    <source>
        <dbReference type="Ensembl" id="ENSCJPP00005004355.1"/>
    </source>
</evidence>
<proteinExistence type="predicted"/>